<dbReference type="STRING" id="354355.SAMN05660816_03869"/>
<evidence type="ECO:0000259" key="2">
    <source>
        <dbReference type="PROSITE" id="PS50975"/>
    </source>
</evidence>
<dbReference type="InterPro" id="IPR026838">
    <property type="entry name" value="YheC/D"/>
</dbReference>
<name>A0A1V9E4R2_9BACT</name>
<evidence type="ECO:0000313" key="4">
    <source>
        <dbReference type="Proteomes" id="UP000192610"/>
    </source>
</evidence>
<keyword evidence="1" id="KW-0547">Nucleotide-binding</keyword>
<dbReference type="SUPFAM" id="SSF56059">
    <property type="entry name" value="Glutathione synthetase ATP-binding domain-like"/>
    <property type="match status" value="1"/>
</dbReference>
<dbReference type="PROSITE" id="PS50975">
    <property type="entry name" value="ATP_GRASP"/>
    <property type="match status" value="1"/>
</dbReference>
<dbReference type="GO" id="GO:0005737">
    <property type="term" value="C:cytoplasm"/>
    <property type="evidence" value="ECO:0007669"/>
    <property type="project" value="TreeGrafter"/>
</dbReference>
<sequence>MQFTIIGNPENRRVTAFCDTLTQLGHKDALVIPYKYWLNRKKRPSIPAGSIIKIDSPGEDELARTLLVAKGKDIPYATTTPAEHGEIKDMPAWYAGYCNWLQEMQLLLQEQPELQVMNDPADIQLQFNKPVCQELLEQQGIPVPQRLPAFTHYEELVLYMQQRNIHKVFIKPAHASSASGVIAFRKAGHRVQAVTAAEMVTTGKGVQLFNSLKVLTYTNEADIATLVNRMVAENVFAEEWLPKATLHDRFFDVRVLVIAGKARHTVIRTSATILTNLHLGNRRGDLNEFNAIIGNNKLQEIKHLAEQAAACFPKSLYMGIDILLTADLRKTVVLEVNAFGDLLPGLLDEGETCYEAQINAMIKKQQQQPIW</sequence>
<dbReference type="GO" id="GO:0005524">
    <property type="term" value="F:ATP binding"/>
    <property type="evidence" value="ECO:0007669"/>
    <property type="project" value="UniProtKB-UniRule"/>
</dbReference>
<dbReference type="InterPro" id="IPR047778">
    <property type="entry name" value="STM4014-like"/>
</dbReference>
<protein>
    <recommendedName>
        <fullName evidence="2">ATP-grasp domain-containing protein</fullName>
    </recommendedName>
</protein>
<dbReference type="GO" id="GO:0046872">
    <property type="term" value="F:metal ion binding"/>
    <property type="evidence" value="ECO:0007669"/>
    <property type="project" value="InterPro"/>
</dbReference>
<dbReference type="AlphaFoldDB" id="A0A1V9E4R2"/>
<evidence type="ECO:0000313" key="3">
    <source>
        <dbReference type="EMBL" id="OQP41079.1"/>
    </source>
</evidence>
<dbReference type="GO" id="GO:0009432">
    <property type="term" value="P:SOS response"/>
    <property type="evidence" value="ECO:0007669"/>
    <property type="project" value="TreeGrafter"/>
</dbReference>
<keyword evidence="4" id="KW-1185">Reference proteome</keyword>
<accession>A0A1V9E4R2</accession>
<evidence type="ECO:0000256" key="1">
    <source>
        <dbReference type="PROSITE-ProRule" id="PRU00409"/>
    </source>
</evidence>
<dbReference type="PANTHER" id="PTHR21621:SF0">
    <property type="entry name" value="BETA-CITRYLGLUTAMATE SYNTHASE B-RELATED"/>
    <property type="match status" value="1"/>
</dbReference>
<dbReference type="Pfam" id="PF14398">
    <property type="entry name" value="ATPgrasp_YheCD"/>
    <property type="match status" value="1"/>
</dbReference>
<dbReference type="InterPro" id="IPR011761">
    <property type="entry name" value="ATP-grasp"/>
</dbReference>
<reference evidence="4" key="1">
    <citation type="submission" date="2016-04" db="EMBL/GenBank/DDBJ databases">
        <authorList>
            <person name="Chen L."/>
            <person name="Zhuang W."/>
            <person name="Wang G."/>
        </authorList>
    </citation>
    <scope>NUCLEOTIDE SEQUENCE [LARGE SCALE GENOMIC DNA]</scope>
    <source>
        <strain evidence="4">17621</strain>
    </source>
</reference>
<dbReference type="GO" id="GO:0018169">
    <property type="term" value="F:ribosomal S6-glutamic acid ligase activity"/>
    <property type="evidence" value="ECO:0007669"/>
    <property type="project" value="TreeGrafter"/>
</dbReference>
<dbReference type="OrthoDB" id="9789963at2"/>
<dbReference type="PANTHER" id="PTHR21621">
    <property type="entry name" value="RIBOSOMAL PROTEIN S6 MODIFICATION PROTEIN"/>
    <property type="match status" value="1"/>
</dbReference>
<dbReference type="Proteomes" id="UP000192610">
    <property type="component" value="Unassembled WGS sequence"/>
</dbReference>
<dbReference type="NCBIfam" id="NF038074">
    <property type="entry name" value="fam_STM4014"/>
    <property type="match status" value="1"/>
</dbReference>
<dbReference type="RefSeq" id="WP_081204067.1">
    <property type="nucleotide sequence ID" value="NZ_FOCZ01000007.1"/>
</dbReference>
<keyword evidence="1" id="KW-0067">ATP-binding</keyword>
<organism evidence="3 4">
    <name type="scientific">Niastella yeongjuensis</name>
    <dbReference type="NCBI Taxonomy" id="354355"/>
    <lineage>
        <taxon>Bacteria</taxon>
        <taxon>Pseudomonadati</taxon>
        <taxon>Bacteroidota</taxon>
        <taxon>Chitinophagia</taxon>
        <taxon>Chitinophagales</taxon>
        <taxon>Chitinophagaceae</taxon>
        <taxon>Niastella</taxon>
    </lineage>
</organism>
<gene>
    <name evidence="3" type="ORF">A4H97_15900</name>
</gene>
<dbReference type="EMBL" id="LVXG01000067">
    <property type="protein sequence ID" value="OQP41079.1"/>
    <property type="molecule type" value="Genomic_DNA"/>
</dbReference>
<feature type="domain" description="ATP-grasp" evidence="2">
    <location>
        <begin position="133"/>
        <end position="362"/>
    </location>
</feature>
<proteinExistence type="predicted"/>
<comment type="caution">
    <text evidence="3">The sequence shown here is derived from an EMBL/GenBank/DDBJ whole genome shotgun (WGS) entry which is preliminary data.</text>
</comment>
<dbReference type="Gene3D" id="3.30.470.20">
    <property type="entry name" value="ATP-grasp fold, B domain"/>
    <property type="match status" value="1"/>
</dbReference>